<keyword evidence="9" id="KW-1185">Reference proteome</keyword>
<keyword evidence="5 6" id="KW-0472">Membrane</keyword>
<evidence type="ECO:0000313" key="8">
    <source>
        <dbReference type="EMBL" id="MFC0591737.1"/>
    </source>
</evidence>
<feature type="transmembrane region" description="Helical" evidence="6">
    <location>
        <begin position="12"/>
        <end position="29"/>
    </location>
</feature>
<feature type="domain" description="EamA" evidence="7">
    <location>
        <begin position="12"/>
        <end position="141"/>
    </location>
</feature>
<evidence type="ECO:0000256" key="3">
    <source>
        <dbReference type="ARBA" id="ARBA00022692"/>
    </source>
</evidence>
<evidence type="ECO:0000256" key="5">
    <source>
        <dbReference type="ARBA" id="ARBA00023136"/>
    </source>
</evidence>
<feature type="transmembrane region" description="Helical" evidence="6">
    <location>
        <begin position="71"/>
        <end position="91"/>
    </location>
</feature>
<dbReference type="InterPro" id="IPR037185">
    <property type="entry name" value="EmrE-like"/>
</dbReference>
<reference evidence="8 9" key="1">
    <citation type="submission" date="2024-09" db="EMBL/GenBank/DDBJ databases">
        <authorList>
            <person name="Sun Q."/>
            <person name="Mori K."/>
        </authorList>
    </citation>
    <scope>NUCLEOTIDE SEQUENCE [LARGE SCALE GENOMIC DNA]</scope>
    <source>
        <strain evidence="8 9">NCAIM B.02336</strain>
    </source>
</reference>
<feature type="transmembrane region" description="Helical" evidence="6">
    <location>
        <begin position="150"/>
        <end position="170"/>
    </location>
</feature>
<proteinExistence type="predicted"/>
<dbReference type="Pfam" id="PF00892">
    <property type="entry name" value="EamA"/>
    <property type="match status" value="2"/>
</dbReference>
<feature type="transmembrane region" description="Helical" evidence="6">
    <location>
        <begin position="215"/>
        <end position="237"/>
    </location>
</feature>
<keyword evidence="2" id="KW-1003">Cell membrane</keyword>
<keyword evidence="4 6" id="KW-1133">Transmembrane helix</keyword>
<evidence type="ECO:0000256" key="4">
    <source>
        <dbReference type="ARBA" id="ARBA00022989"/>
    </source>
</evidence>
<dbReference type="PANTHER" id="PTHR32322">
    <property type="entry name" value="INNER MEMBRANE TRANSPORTER"/>
    <property type="match status" value="1"/>
</dbReference>
<comment type="caution">
    <text evidence="8">The sequence shown here is derived from an EMBL/GenBank/DDBJ whole genome shotgun (WGS) entry which is preliminary data.</text>
</comment>
<evidence type="ECO:0000256" key="2">
    <source>
        <dbReference type="ARBA" id="ARBA00022475"/>
    </source>
</evidence>
<dbReference type="Gene3D" id="1.10.3730.20">
    <property type="match status" value="2"/>
</dbReference>
<dbReference type="Proteomes" id="UP001589834">
    <property type="component" value="Unassembled WGS sequence"/>
</dbReference>
<dbReference type="SUPFAM" id="SSF103481">
    <property type="entry name" value="Multidrug resistance efflux transporter EmrE"/>
    <property type="match status" value="2"/>
</dbReference>
<name>A0ABV6PPG6_9BURK</name>
<gene>
    <name evidence="8" type="ORF">ACFFGG_04125</name>
</gene>
<comment type="subcellular location">
    <subcellularLocation>
        <location evidence="1">Cell membrane</location>
        <topology evidence="1">Multi-pass membrane protein</topology>
    </subcellularLocation>
</comment>
<dbReference type="EMBL" id="JBHLTN010000007">
    <property type="protein sequence ID" value="MFC0591737.1"/>
    <property type="molecule type" value="Genomic_DNA"/>
</dbReference>
<evidence type="ECO:0000259" key="7">
    <source>
        <dbReference type="Pfam" id="PF00892"/>
    </source>
</evidence>
<dbReference type="InterPro" id="IPR000620">
    <property type="entry name" value="EamA_dom"/>
</dbReference>
<protein>
    <submittedName>
        <fullName evidence="8">DMT family transporter</fullName>
    </submittedName>
</protein>
<sequence>MATPHPPRRAAALAMIVVIGVWAYGWVVMKQVTSYVGPFDFVALRFALATALLFGVMALRRQSFKPPPLGLTLAVGVSQTTAFQSLAQWALASGGAGRVSVLAYTMPFWSVLLAWWLLHERPGARQWLGIALAVAGLIFIIEPWQGLGSWQSAALAITSGACWGLGTVLSKRMFELHRPSPLAFTAWQMLLGTLLLIVAAWLIPSRPIVWSGAMIYGLLYSAVLATSLAWTLWSFVVERLPTTVASLSALGVPIGAVLLSWALLHERPSAMERIGIVLIVLGLLVTSTAGARRAPMPDPPA</sequence>
<feature type="domain" description="EamA" evidence="7">
    <location>
        <begin position="153"/>
        <end position="287"/>
    </location>
</feature>
<feature type="transmembrane region" description="Helical" evidence="6">
    <location>
        <begin position="244"/>
        <end position="264"/>
    </location>
</feature>
<evidence type="ECO:0000256" key="1">
    <source>
        <dbReference type="ARBA" id="ARBA00004651"/>
    </source>
</evidence>
<dbReference type="RefSeq" id="WP_377480166.1">
    <property type="nucleotide sequence ID" value="NZ_JBHLTN010000007.1"/>
</dbReference>
<organism evidence="8 9">
    <name type="scientific">Ottowia pentelensis</name>
    <dbReference type="NCBI Taxonomy" id="511108"/>
    <lineage>
        <taxon>Bacteria</taxon>
        <taxon>Pseudomonadati</taxon>
        <taxon>Pseudomonadota</taxon>
        <taxon>Betaproteobacteria</taxon>
        <taxon>Burkholderiales</taxon>
        <taxon>Comamonadaceae</taxon>
        <taxon>Ottowia</taxon>
    </lineage>
</organism>
<feature type="transmembrane region" description="Helical" evidence="6">
    <location>
        <begin position="182"/>
        <end position="203"/>
    </location>
</feature>
<keyword evidence="3 6" id="KW-0812">Transmembrane</keyword>
<feature type="transmembrane region" description="Helical" evidence="6">
    <location>
        <begin position="127"/>
        <end position="144"/>
    </location>
</feature>
<feature type="transmembrane region" description="Helical" evidence="6">
    <location>
        <begin position="97"/>
        <end position="118"/>
    </location>
</feature>
<dbReference type="InterPro" id="IPR050638">
    <property type="entry name" value="AA-Vitamin_Transporters"/>
</dbReference>
<accession>A0ABV6PPG6</accession>
<evidence type="ECO:0000256" key="6">
    <source>
        <dbReference type="SAM" id="Phobius"/>
    </source>
</evidence>
<feature type="transmembrane region" description="Helical" evidence="6">
    <location>
        <begin position="270"/>
        <end position="291"/>
    </location>
</feature>
<evidence type="ECO:0000313" key="9">
    <source>
        <dbReference type="Proteomes" id="UP001589834"/>
    </source>
</evidence>
<feature type="transmembrane region" description="Helical" evidence="6">
    <location>
        <begin position="41"/>
        <end position="59"/>
    </location>
</feature>
<dbReference type="PANTHER" id="PTHR32322:SF18">
    <property type="entry name" value="S-ADENOSYLMETHIONINE_S-ADENOSYLHOMOCYSTEINE TRANSPORTER"/>
    <property type="match status" value="1"/>
</dbReference>